<accession>A0A9W6NEN6</accession>
<dbReference type="EMBL" id="BSFN01000002">
    <property type="protein sequence ID" value="GLK87895.1"/>
    <property type="molecule type" value="Genomic_DNA"/>
</dbReference>
<protein>
    <recommendedName>
        <fullName evidence="3">Transposase</fullName>
    </recommendedName>
</protein>
<organism evidence="1 2">
    <name type="scientific">Pseudomonas turukhanskensis</name>
    <dbReference type="NCBI Taxonomy" id="1806536"/>
    <lineage>
        <taxon>Bacteria</taxon>
        <taxon>Pseudomonadati</taxon>
        <taxon>Pseudomonadota</taxon>
        <taxon>Gammaproteobacteria</taxon>
        <taxon>Pseudomonadales</taxon>
        <taxon>Pseudomonadaceae</taxon>
        <taxon>Pseudomonas</taxon>
    </lineage>
</organism>
<name>A0A9W6NEN6_9PSED</name>
<evidence type="ECO:0008006" key="3">
    <source>
        <dbReference type="Google" id="ProtNLM"/>
    </source>
</evidence>
<proteinExistence type="predicted"/>
<gene>
    <name evidence="1" type="ORF">GCM10017655_09570</name>
</gene>
<evidence type="ECO:0000313" key="1">
    <source>
        <dbReference type="EMBL" id="GLK87895.1"/>
    </source>
</evidence>
<dbReference type="Proteomes" id="UP001143328">
    <property type="component" value="Unassembled WGS sequence"/>
</dbReference>
<comment type="caution">
    <text evidence="1">The sequence shown here is derived from an EMBL/GenBank/DDBJ whole genome shotgun (WGS) entry which is preliminary data.</text>
</comment>
<keyword evidence="2" id="KW-1185">Reference proteome</keyword>
<reference evidence="1" key="1">
    <citation type="journal article" date="2014" name="Int. J. Syst. Evol. Microbiol.">
        <title>Complete genome sequence of Corynebacterium casei LMG S-19264T (=DSM 44701T), isolated from a smear-ripened cheese.</title>
        <authorList>
            <consortium name="US DOE Joint Genome Institute (JGI-PGF)"/>
            <person name="Walter F."/>
            <person name="Albersmeier A."/>
            <person name="Kalinowski J."/>
            <person name="Ruckert C."/>
        </authorList>
    </citation>
    <scope>NUCLEOTIDE SEQUENCE</scope>
    <source>
        <strain evidence="1">VKM B-2935</strain>
    </source>
</reference>
<evidence type="ECO:0000313" key="2">
    <source>
        <dbReference type="Proteomes" id="UP001143328"/>
    </source>
</evidence>
<sequence>MDGKHAIITDSFVTPGNVHDSRPYLARQDRQCERDELTRLALDAGYFSPAICKGLEERNIYGEIGRGLAGIEVGCPACTYAASVAI</sequence>
<reference evidence="1" key="2">
    <citation type="submission" date="2023-01" db="EMBL/GenBank/DDBJ databases">
        <authorList>
            <person name="Sun Q."/>
            <person name="Evtushenko L."/>
        </authorList>
    </citation>
    <scope>NUCLEOTIDE SEQUENCE</scope>
    <source>
        <strain evidence="1">VKM B-2935</strain>
    </source>
</reference>
<dbReference type="AlphaFoldDB" id="A0A9W6NEN6"/>